<feature type="transmembrane region" description="Helical" evidence="1">
    <location>
        <begin position="53"/>
        <end position="74"/>
    </location>
</feature>
<accession>F7ZL01</accession>
<dbReference type="RefSeq" id="WP_013961939.1">
    <property type="nucleotide sequence ID" value="NC_015730.1"/>
</dbReference>
<dbReference type="STRING" id="391595.RLO149_c020310"/>
<keyword evidence="1" id="KW-1133">Transmembrane helix</keyword>
<name>F7ZL01_ROSLO</name>
<dbReference type="eggNOG" id="ENOG5033CSD">
    <property type="taxonomic scope" value="Bacteria"/>
</dbReference>
<reference evidence="2 3" key="1">
    <citation type="journal article" date="2011" name="BMC Genomics">
        <title>Comparative genome analysis and genome-guided physiological analysis of Roseobacter litoralis.</title>
        <authorList>
            <person name="Kalhoefer D."/>
            <person name="Thole S."/>
            <person name="Voget S."/>
            <person name="Lehmann R."/>
            <person name="Liesegang H."/>
            <person name="Wollher A."/>
            <person name="Daniel R."/>
            <person name="Simon M."/>
            <person name="Brinkhoff T."/>
        </authorList>
    </citation>
    <scope>NUCLEOTIDE SEQUENCE [LARGE SCALE GENOMIC DNA]</scope>
    <source>
        <strain evidence="3">ATCC 49566 / DSM 6996 / JCM 21268 / NBRC 15278 / OCh 149</strain>
    </source>
</reference>
<dbReference type="EMBL" id="CP002623">
    <property type="protein sequence ID" value="AEI94012.1"/>
    <property type="molecule type" value="Genomic_DNA"/>
</dbReference>
<organism evidence="2 3">
    <name type="scientific">Roseobacter litoralis (strain ATCC 49566 / DSM 6996 / JCM 21268 / NBRC 15278 / OCh 149)</name>
    <dbReference type="NCBI Taxonomy" id="391595"/>
    <lineage>
        <taxon>Bacteria</taxon>
        <taxon>Pseudomonadati</taxon>
        <taxon>Pseudomonadota</taxon>
        <taxon>Alphaproteobacteria</taxon>
        <taxon>Rhodobacterales</taxon>
        <taxon>Roseobacteraceae</taxon>
        <taxon>Roseobacter</taxon>
    </lineage>
</organism>
<proteinExistence type="predicted"/>
<gene>
    <name evidence="2" type="ordered locus">RLO149_c020310</name>
</gene>
<dbReference type="HOGENOM" id="CLU_153863_1_0_5"/>
<dbReference type="AlphaFoldDB" id="F7ZL01"/>
<keyword evidence="1" id="KW-0472">Membrane</keyword>
<dbReference type="Proteomes" id="UP000001353">
    <property type="component" value="Chromosome"/>
</dbReference>
<sequence>MKEVDQLLAAAQSEEHTPPHALMARVLLDADRIQQARTKPARRGFFRQLSDELNLWPMLGGLAVACSLGFWVGIDPPMGLFDPIETVFWNDSFTELEEAAELSGFGWDLGEI</sequence>
<evidence type="ECO:0000313" key="2">
    <source>
        <dbReference type="EMBL" id="AEI94012.1"/>
    </source>
</evidence>
<keyword evidence="1" id="KW-0812">Transmembrane</keyword>
<dbReference type="OrthoDB" id="7863719at2"/>
<evidence type="ECO:0000256" key="1">
    <source>
        <dbReference type="SAM" id="Phobius"/>
    </source>
</evidence>
<keyword evidence="3" id="KW-1185">Reference proteome</keyword>
<evidence type="ECO:0000313" key="3">
    <source>
        <dbReference type="Proteomes" id="UP000001353"/>
    </source>
</evidence>
<protein>
    <submittedName>
        <fullName evidence="2">Uncharacterized protein</fullName>
    </submittedName>
</protein>
<dbReference type="KEGG" id="rli:RLO149_c020310"/>